<dbReference type="Proteomes" id="UP000476338">
    <property type="component" value="Unassembled WGS sequence"/>
</dbReference>
<accession>A0A6L5WFI4</accession>
<name>A0A6L5WFI4_9BACT</name>
<evidence type="ECO:0000313" key="5">
    <source>
        <dbReference type="EMBL" id="MSN95649.1"/>
    </source>
</evidence>
<organism evidence="5 6">
    <name type="scientific">Campylobacter portucalensis</name>
    <dbReference type="NCBI Taxonomy" id="2608384"/>
    <lineage>
        <taxon>Bacteria</taxon>
        <taxon>Pseudomonadati</taxon>
        <taxon>Campylobacterota</taxon>
        <taxon>Epsilonproteobacteria</taxon>
        <taxon>Campylobacterales</taxon>
        <taxon>Campylobacteraceae</taxon>
        <taxon>Campylobacter</taxon>
    </lineage>
</organism>
<dbReference type="EMBL" id="VWSJ01000001">
    <property type="protein sequence ID" value="MSN95649.1"/>
    <property type="molecule type" value="Genomic_DNA"/>
</dbReference>
<dbReference type="RefSeq" id="WP_154569921.1">
    <property type="nucleotide sequence ID" value="NZ_VWSJ01000001.1"/>
</dbReference>
<proteinExistence type="predicted"/>
<evidence type="ECO:0000256" key="4">
    <source>
        <dbReference type="ARBA" id="ARBA00023251"/>
    </source>
</evidence>
<sequence length="131" mass="14806">MKKNILILVSILVFGGCASSKQDVKKPTIQTKQNLDSLKELIIKLDEISSDVEIIKIADTYYSKKDFLKAITAYDFACAKFQSIPSCKKMAKMFEDGKGVLVNKAKAFDIYERSCFMGDTPSCEDMRRLEK</sequence>
<keyword evidence="4" id="KW-0046">Antibiotic resistance</keyword>
<evidence type="ECO:0000256" key="1">
    <source>
        <dbReference type="ARBA" id="ARBA00001526"/>
    </source>
</evidence>
<dbReference type="PROSITE" id="PS51257">
    <property type="entry name" value="PROKAR_LIPOPROTEIN"/>
    <property type="match status" value="1"/>
</dbReference>
<dbReference type="Gene3D" id="1.25.40.10">
    <property type="entry name" value="Tetratricopeptide repeat domain"/>
    <property type="match status" value="1"/>
</dbReference>
<dbReference type="GO" id="GO:0046677">
    <property type="term" value="P:response to antibiotic"/>
    <property type="evidence" value="ECO:0007669"/>
    <property type="project" value="UniProtKB-KW"/>
</dbReference>
<dbReference type="InterPro" id="IPR011990">
    <property type="entry name" value="TPR-like_helical_dom_sf"/>
</dbReference>
<evidence type="ECO:0000256" key="3">
    <source>
        <dbReference type="ARBA" id="ARBA00023157"/>
    </source>
</evidence>
<dbReference type="AlphaFoldDB" id="A0A6L5WFI4"/>
<reference evidence="5 6" key="2">
    <citation type="submission" date="2020-03" db="EMBL/GenBank/DDBJ databases">
        <title>Campylobacter portucalensis sp. nov., a new species of Campylobacter isolated from the reproductive tract of bulls.</title>
        <authorList>
            <person name="Silva M.F."/>
            <person name="Pereira G."/>
            <person name="Carneiro C."/>
            <person name="Hemphill A."/>
            <person name="Mateus L."/>
            <person name="Lopes-Da-Costa L."/>
            <person name="Silva E."/>
        </authorList>
    </citation>
    <scope>NUCLEOTIDE SEQUENCE [LARGE SCALE GENOMIC DNA]</scope>
    <source>
        <strain evidence="5 6">FMV-PI01</strain>
    </source>
</reference>
<dbReference type="GO" id="GO:0008800">
    <property type="term" value="F:beta-lactamase activity"/>
    <property type="evidence" value="ECO:0007669"/>
    <property type="project" value="UniProtKB-EC"/>
</dbReference>
<dbReference type="EC" id="3.5.2.6" evidence="2"/>
<dbReference type="SUPFAM" id="SSF81901">
    <property type="entry name" value="HCP-like"/>
    <property type="match status" value="1"/>
</dbReference>
<evidence type="ECO:0000313" key="6">
    <source>
        <dbReference type="Proteomes" id="UP000476338"/>
    </source>
</evidence>
<keyword evidence="6" id="KW-1185">Reference proteome</keyword>
<keyword evidence="3" id="KW-1015">Disulfide bond</keyword>
<dbReference type="SMART" id="SM00671">
    <property type="entry name" value="SEL1"/>
    <property type="match status" value="1"/>
</dbReference>
<evidence type="ECO:0000256" key="2">
    <source>
        <dbReference type="ARBA" id="ARBA00012865"/>
    </source>
</evidence>
<comment type="caution">
    <text evidence="5">The sequence shown here is derived from an EMBL/GenBank/DDBJ whole genome shotgun (WGS) entry which is preliminary data.</text>
</comment>
<gene>
    <name evidence="5" type="ORF">F1B92_00285</name>
</gene>
<reference evidence="5 6" key="1">
    <citation type="submission" date="2019-09" db="EMBL/GenBank/DDBJ databases">
        <authorList>
            <person name="Silva M."/>
            <person name="Pereira G."/>
            <person name="Lopes-Da-Costa L."/>
            <person name="Silva E."/>
        </authorList>
    </citation>
    <scope>NUCLEOTIDE SEQUENCE [LARGE SCALE GENOMIC DNA]</scope>
    <source>
        <strain evidence="5 6">FMV-PI01</strain>
    </source>
</reference>
<dbReference type="InterPro" id="IPR006597">
    <property type="entry name" value="Sel1-like"/>
</dbReference>
<protein>
    <recommendedName>
        <fullName evidence="2">beta-lactamase</fullName>
        <ecNumber evidence="2">3.5.2.6</ecNumber>
    </recommendedName>
</protein>
<comment type="catalytic activity">
    <reaction evidence="1">
        <text>a beta-lactam + H2O = a substituted beta-amino acid</text>
        <dbReference type="Rhea" id="RHEA:20401"/>
        <dbReference type="ChEBI" id="CHEBI:15377"/>
        <dbReference type="ChEBI" id="CHEBI:35627"/>
        <dbReference type="ChEBI" id="CHEBI:140347"/>
        <dbReference type="EC" id="3.5.2.6"/>
    </reaction>
</comment>